<reference evidence="2 3" key="1">
    <citation type="submission" date="2017-06" db="EMBL/GenBank/DDBJ databases">
        <authorList>
            <person name="Kim H.J."/>
            <person name="Triplett B.A."/>
        </authorList>
    </citation>
    <scope>NUCLEOTIDE SEQUENCE [LARGE SCALE GENOMIC DNA]</scope>
    <source>
        <strain evidence="2 3">DSM 19307</strain>
    </source>
</reference>
<dbReference type="InterPro" id="IPR029058">
    <property type="entry name" value="AB_hydrolase_fold"/>
</dbReference>
<dbReference type="InterPro" id="IPR026555">
    <property type="entry name" value="NSL3/Tex30"/>
</dbReference>
<evidence type="ECO:0000313" key="2">
    <source>
        <dbReference type="EMBL" id="SNS75654.1"/>
    </source>
</evidence>
<accession>A0A239H5V3</accession>
<gene>
    <name evidence="2" type="ORF">SAMN05421640_1114</name>
</gene>
<dbReference type="AlphaFoldDB" id="A0A239H5V3"/>
<dbReference type="RefSeq" id="WP_144017338.1">
    <property type="nucleotide sequence ID" value="NZ_FZPD01000002.1"/>
</dbReference>
<protein>
    <recommendedName>
        <fullName evidence="1">KANL3/Tex30 alpha/beta hydrolase-like domain-containing protein</fullName>
    </recommendedName>
</protein>
<dbReference type="InterPro" id="IPR046879">
    <property type="entry name" value="KANL3/Tex30_Abhydrolase"/>
</dbReference>
<keyword evidence="3" id="KW-1185">Reference proteome</keyword>
<dbReference type="Pfam" id="PF20408">
    <property type="entry name" value="Abhydrolase_11"/>
    <property type="match status" value="1"/>
</dbReference>
<dbReference type="Proteomes" id="UP000198393">
    <property type="component" value="Unassembled WGS sequence"/>
</dbReference>
<dbReference type="SUPFAM" id="SSF53474">
    <property type="entry name" value="alpha/beta-Hydrolases"/>
    <property type="match status" value="1"/>
</dbReference>
<evidence type="ECO:0000259" key="1">
    <source>
        <dbReference type="Pfam" id="PF20408"/>
    </source>
</evidence>
<sequence length="220" mass="24548">MMELFLNDNLGKISAEVNESPRAQAILILAHGAGAGMHHPFMHSMAQRLADMDITTIRFNFPYMEQGRKSPGSPKANIETWKMVAEYIHNMYPGFPVFLSGKSYGGRMASHLLSAEPLEYVKGIVYFGFPLHAPGKDSKDRADHLKTLQIPQLFLQGSNDKLANIHLIKEVLLELPNPTLEEVSDADHSFNVPKKSGKTKSEIMEFLSSTAASWIKDHLD</sequence>
<feature type="domain" description="KANL3/Tex30 alpha/beta hydrolase-like" evidence="1">
    <location>
        <begin position="24"/>
        <end position="216"/>
    </location>
</feature>
<organism evidence="2 3">
    <name type="scientific">Ekhidna lutea</name>
    <dbReference type="NCBI Taxonomy" id="447679"/>
    <lineage>
        <taxon>Bacteria</taxon>
        <taxon>Pseudomonadati</taxon>
        <taxon>Bacteroidota</taxon>
        <taxon>Cytophagia</taxon>
        <taxon>Cytophagales</taxon>
        <taxon>Reichenbachiellaceae</taxon>
        <taxon>Ekhidna</taxon>
    </lineage>
</organism>
<evidence type="ECO:0000313" key="3">
    <source>
        <dbReference type="Proteomes" id="UP000198393"/>
    </source>
</evidence>
<dbReference type="EMBL" id="FZPD01000002">
    <property type="protein sequence ID" value="SNS75654.1"/>
    <property type="molecule type" value="Genomic_DNA"/>
</dbReference>
<name>A0A239H5V3_EKHLU</name>
<proteinExistence type="predicted"/>
<dbReference type="OrthoDB" id="652634at2"/>
<dbReference type="PANTHER" id="PTHR13136">
    <property type="entry name" value="TESTIS DEVELOPMENT PROTEIN PRTD"/>
    <property type="match status" value="1"/>
</dbReference>
<dbReference type="Gene3D" id="3.40.50.1820">
    <property type="entry name" value="alpha/beta hydrolase"/>
    <property type="match status" value="1"/>
</dbReference>
<dbReference type="PANTHER" id="PTHR13136:SF11">
    <property type="entry name" value="TESTIS-EXPRESSED PROTEIN 30"/>
    <property type="match status" value="1"/>
</dbReference>